<proteinExistence type="predicted"/>
<dbReference type="GO" id="GO:0005975">
    <property type="term" value="P:carbohydrate metabolic process"/>
    <property type="evidence" value="ECO:0007669"/>
    <property type="project" value="InterPro"/>
</dbReference>
<name>X0Z7U9_9ZZZZ</name>
<dbReference type="InterPro" id="IPR018485">
    <property type="entry name" value="FGGY_C"/>
</dbReference>
<feature type="non-terminal residue" evidence="4">
    <location>
        <position position="1"/>
    </location>
</feature>
<comment type="caution">
    <text evidence="4">The sequence shown here is derived from an EMBL/GenBank/DDBJ whole genome shotgun (WGS) entry which is preliminary data.</text>
</comment>
<feature type="domain" description="Carbohydrate kinase FGGY C-terminal" evidence="3">
    <location>
        <begin position="7"/>
        <end position="52"/>
    </location>
</feature>
<dbReference type="PANTHER" id="PTHR43095:SF5">
    <property type="entry name" value="XYLULOSE KINASE"/>
    <property type="match status" value="1"/>
</dbReference>
<organism evidence="4">
    <name type="scientific">marine sediment metagenome</name>
    <dbReference type="NCBI Taxonomy" id="412755"/>
    <lineage>
        <taxon>unclassified sequences</taxon>
        <taxon>metagenomes</taxon>
        <taxon>ecological metagenomes</taxon>
    </lineage>
</organism>
<evidence type="ECO:0000313" key="4">
    <source>
        <dbReference type="EMBL" id="GAG65179.1"/>
    </source>
</evidence>
<protein>
    <recommendedName>
        <fullName evidence="3">Carbohydrate kinase FGGY C-terminal domain-containing protein</fullName>
    </recommendedName>
</protein>
<dbReference type="AlphaFoldDB" id="X0Z7U9"/>
<reference evidence="4" key="1">
    <citation type="journal article" date="2014" name="Front. Microbiol.">
        <title>High frequency of phylogenetically diverse reductive dehalogenase-homologous genes in deep subseafloor sedimentary metagenomes.</title>
        <authorList>
            <person name="Kawai M."/>
            <person name="Futagami T."/>
            <person name="Toyoda A."/>
            <person name="Takaki Y."/>
            <person name="Nishi S."/>
            <person name="Hori S."/>
            <person name="Arai W."/>
            <person name="Tsubouchi T."/>
            <person name="Morono Y."/>
            <person name="Uchiyama I."/>
            <person name="Ito T."/>
            <person name="Fujiyama A."/>
            <person name="Inagaki F."/>
            <person name="Takami H."/>
        </authorList>
    </citation>
    <scope>NUCLEOTIDE SEQUENCE</scope>
    <source>
        <strain evidence="4">Expedition CK06-06</strain>
    </source>
</reference>
<evidence type="ECO:0000256" key="2">
    <source>
        <dbReference type="ARBA" id="ARBA00022777"/>
    </source>
</evidence>
<evidence type="ECO:0000256" key="1">
    <source>
        <dbReference type="ARBA" id="ARBA00022679"/>
    </source>
</evidence>
<keyword evidence="1" id="KW-0808">Transferase</keyword>
<dbReference type="GO" id="GO:0016301">
    <property type="term" value="F:kinase activity"/>
    <property type="evidence" value="ECO:0007669"/>
    <property type="project" value="UniProtKB-KW"/>
</dbReference>
<dbReference type="PANTHER" id="PTHR43095">
    <property type="entry name" value="SUGAR KINASE"/>
    <property type="match status" value="1"/>
</dbReference>
<accession>X0Z7U9</accession>
<sequence length="108" mass="11770">ELNIVSDEIVLFGGGAKSSIWRQIIADILNSKIVTLTIEEGPAFGAAIIAGAGCGVFSSVEDGVDKIINKDKGNNPMVKNVEKYKKLYTIYKSLYMDLKDNFQKLGNL</sequence>
<dbReference type="InterPro" id="IPR043129">
    <property type="entry name" value="ATPase_NBD"/>
</dbReference>
<gene>
    <name evidence="4" type="ORF">S01H4_07870</name>
</gene>
<keyword evidence="2" id="KW-0418">Kinase</keyword>
<dbReference type="SUPFAM" id="SSF53067">
    <property type="entry name" value="Actin-like ATPase domain"/>
    <property type="match status" value="1"/>
</dbReference>
<dbReference type="Gene3D" id="3.30.420.40">
    <property type="match status" value="1"/>
</dbReference>
<dbReference type="EMBL" id="BART01002626">
    <property type="protein sequence ID" value="GAG65179.1"/>
    <property type="molecule type" value="Genomic_DNA"/>
</dbReference>
<evidence type="ECO:0000259" key="3">
    <source>
        <dbReference type="Pfam" id="PF02782"/>
    </source>
</evidence>
<dbReference type="InterPro" id="IPR050406">
    <property type="entry name" value="FGGY_Carb_Kinase"/>
</dbReference>
<dbReference type="Pfam" id="PF02782">
    <property type="entry name" value="FGGY_C"/>
    <property type="match status" value="1"/>
</dbReference>